<dbReference type="InterPro" id="IPR018383">
    <property type="entry name" value="UPF0324_pro"/>
</dbReference>
<keyword evidence="5 7" id="KW-1133">Transmembrane helix</keyword>
<keyword evidence="3" id="KW-1003">Cell membrane</keyword>
<feature type="transmembrane region" description="Helical" evidence="7">
    <location>
        <begin position="148"/>
        <end position="167"/>
    </location>
</feature>
<evidence type="ECO:0000256" key="1">
    <source>
        <dbReference type="ARBA" id="ARBA00004651"/>
    </source>
</evidence>
<dbReference type="RefSeq" id="WP_326455099.1">
    <property type="nucleotide sequence ID" value="NZ_JAYMFH010000016.1"/>
</dbReference>
<reference evidence="8 9" key="1">
    <citation type="submission" date="2024-01" db="EMBL/GenBank/DDBJ databases">
        <title>novel species in genus Adlercreutzia.</title>
        <authorList>
            <person name="Liu X."/>
        </authorList>
    </citation>
    <scope>NUCLEOTIDE SEQUENCE [LARGE SCALE GENOMIC DNA]</scope>
    <source>
        <strain evidence="8 9">R22</strain>
    </source>
</reference>
<proteinExistence type="inferred from homology"/>
<dbReference type="EMBL" id="JAYMFH010000016">
    <property type="protein sequence ID" value="MEC4295712.1"/>
    <property type="molecule type" value="Genomic_DNA"/>
</dbReference>
<feature type="transmembrane region" description="Helical" evidence="7">
    <location>
        <begin position="30"/>
        <end position="47"/>
    </location>
</feature>
<comment type="caution">
    <text evidence="8">The sequence shown here is derived from an EMBL/GenBank/DDBJ whole genome shotgun (WGS) entry which is preliminary data.</text>
</comment>
<evidence type="ECO:0000256" key="4">
    <source>
        <dbReference type="ARBA" id="ARBA00022692"/>
    </source>
</evidence>
<feature type="transmembrane region" description="Helical" evidence="7">
    <location>
        <begin position="67"/>
        <end position="85"/>
    </location>
</feature>
<feature type="transmembrane region" description="Helical" evidence="7">
    <location>
        <begin position="374"/>
        <end position="395"/>
    </location>
</feature>
<feature type="transmembrane region" description="Helical" evidence="7">
    <location>
        <begin position="91"/>
        <end position="109"/>
    </location>
</feature>
<evidence type="ECO:0000256" key="6">
    <source>
        <dbReference type="ARBA" id="ARBA00023136"/>
    </source>
</evidence>
<evidence type="ECO:0000256" key="3">
    <source>
        <dbReference type="ARBA" id="ARBA00022475"/>
    </source>
</evidence>
<evidence type="ECO:0000313" key="9">
    <source>
        <dbReference type="Proteomes" id="UP001343724"/>
    </source>
</evidence>
<name>A0ABU6J0T3_9ACTN</name>
<dbReference type="Pfam" id="PF03601">
    <property type="entry name" value="Cons_hypoth698"/>
    <property type="match status" value="2"/>
</dbReference>
<organism evidence="8 9">
    <name type="scientific">Adlercreutzia shanghongiae</name>
    <dbReference type="NCBI Taxonomy" id="3111773"/>
    <lineage>
        <taxon>Bacteria</taxon>
        <taxon>Bacillati</taxon>
        <taxon>Actinomycetota</taxon>
        <taxon>Coriobacteriia</taxon>
        <taxon>Eggerthellales</taxon>
        <taxon>Eggerthellaceae</taxon>
        <taxon>Adlercreutzia</taxon>
    </lineage>
</organism>
<feature type="transmembrane region" description="Helical" evidence="7">
    <location>
        <begin position="219"/>
        <end position="237"/>
    </location>
</feature>
<evidence type="ECO:0000256" key="7">
    <source>
        <dbReference type="SAM" id="Phobius"/>
    </source>
</evidence>
<feature type="transmembrane region" description="Helical" evidence="7">
    <location>
        <begin position="346"/>
        <end position="367"/>
    </location>
</feature>
<protein>
    <submittedName>
        <fullName evidence="8">YeiH family protein</fullName>
    </submittedName>
</protein>
<accession>A0ABU6J0T3</accession>
<feature type="transmembrane region" description="Helical" evidence="7">
    <location>
        <begin position="179"/>
        <end position="199"/>
    </location>
</feature>
<comment type="subcellular location">
    <subcellularLocation>
        <location evidence="1">Cell membrane</location>
        <topology evidence="1">Multi-pass membrane protein</topology>
    </subcellularLocation>
</comment>
<keyword evidence="9" id="KW-1185">Reference proteome</keyword>
<keyword evidence="4 7" id="KW-0812">Transmembrane</keyword>
<comment type="similarity">
    <text evidence="2">Belongs to the UPF0324 family.</text>
</comment>
<feature type="transmembrane region" description="Helical" evidence="7">
    <location>
        <begin position="121"/>
        <end position="142"/>
    </location>
</feature>
<evidence type="ECO:0000256" key="2">
    <source>
        <dbReference type="ARBA" id="ARBA00007977"/>
    </source>
</evidence>
<evidence type="ECO:0000256" key="5">
    <source>
        <dbReference type="ARBA" id="ARBA00022989"/>
    </source>
</evidence>
<feature type="transmembrane region" description="Helical" evidence="7">
    <location>
        <begin position="315"/>
        <end position="340"/>
    </location>
</feature>
<dbReference type="PANTHER" id="PTHR30106">
    <property type="entry name" value="INNER MEMBRANE PROTEIN YEIH-RELATED"/>
    <property type="match status" value="1"/>
</dbReference>
<evidence type="ECO:0000313" key="8">
    <source>
        <dbReference type="EMBL" id="MEC4295712.1"/>
    </source>
</evidence>
<dbReference type="Proteomes" id="UP001343724">
    <property type="component" value="Unassembled WGS sequence"/>
</dbReference>
<sequence length="398" mass="40327">MNAKTIAPGIGICAAIAIPCWFMGEALPVVGAPVFAILLGMLIALWWRQPARGTVQDGIAFTAKKILQYAVILLGFGLNLAQIAAVGAESLPIICSTIATALIVGYILYKVLHMDSAIATLIAVGSSICGGSAIAATAPVIHAKDEEVAQSISVIFLFNVLAALIFPTLGSMLGMSNEGFGLFAGTAVNDTSSVTAAAAAWDGMHPGANALDDATIVKLTRTLAIIPITLVLAILVARREQAANAPASAASAASADNAPASAPLAANAPASAPNDAACAANAPVSATQASAPASSPTRGEGMLGAFSLKRAFPMFILFFLAASVITTVAVALGADIAVFAPLKTASKFFICMAMAAIGLNTDIVKLVKSGGKPILMGAICWICIAAVSLGIQRILNLW</sequence>
<keyword evidence="6 7" id="KW-0472">Membrane</keyword>
<gene>
    <name evidence="8" type="ORF">VJ920_10350</name>
</gene>
<feature type="transmembrane region" description="Helical" evidence="7">
    <location>
        <begin position="7"/>
        <end position="24"/>
    </location>
</feature>
<dbReference type="PANTHER" id="PTHR30106:SF1">
    <property type="entry name" value="UPF0324 MEMBRANE PROTEIN FN0533"/>
    <property type="match status" value="1"/>
</dbReference>